<name>A0ABT0CFA4_THEVL</name>
<feature type="domain" description="Rieske" evidence="7">
    <location>
        <begin position="44"/>
        <end position="141"/>
    </location>
</feature>
<sequence length="144" mass="15455">MQNNRRGFLRWLALGFGSVAGLLPAFTQRRSARVIAQTPEAEFIKVATVEDLADGPFKVENAFGDNTPTLWLSGDPEDEDSLLALDAACPHAGCDVNWRGENYVCPCHGSAFAADGSRTRGPANADLTSYEVKIEDGAILVAKT</sequence>
<evidence type="ECO:0000256" key="6">
    <source>
        <dbReference type="ARBA" id="ARBA00034078"/>
    </source>
</evidence>
<keyword evidence="4" id="KW-0411">Iron-sulfur</keyword>
<evidence type="ECO:0000313" key="8">
    <source>
        <dbReference type="EMBL" id="MCJ2544441.1"/>
    </source>
</evidence>
<gene>
    <name evidence="8" type="ORF">JX360_16265</name>
</gene>
<accession>A0ABT0CFA4</accession>
<dbReference type="RefSeq" id="WP_244353025.1">
    <property type="nucleotide sequence ID" value="NZ_JAFIRA010000066.1"/>
</dbReference>
<evidence type="ECO:0000313" key="9">
    <source>
        <dbReference type="Proteomes" id="UP000830835"/>
    </source>
</evidence>
<keyword evidence="2" id="KW-0479">Metal-binding</keyword>
<evidence type="ECO:0000256" key="1">
    <source>
        <dbReference type="ARBA" id="ARBA00022714"/>
    </source>
</evidence>
<evidence type="ECO:0000256" key="2">
    <source>
        <dbReference type="ARBA" id="ARBA00022723"/>
    </source>
</evidence>
<dbReference type="Pfam" id="PF00355">
    <property type="entry name" value="Rieske"/>
    <property type="match status" value="1"/>
</dbReference>
<evidence type="ECO:0000256" key="3">
    <source>
        <dbReference type="ARBA" id="ARBA00023004"/>
    </source>
</evidence>
<keyword evidence="9" id="KW-1185">Reference proteome</keyword>
<organism evidence="8 9">
    <name type="scientific">Thermostichus vulcanus str. 'Rupite'</name>
    <dbReference type="NCBI Taxonomy" id="2813851"/>
    <lineage>
        <taxon>Bacteria</taxon>
        <taxon>Bacillati</taxon>
        <taxon>Cyanobacteriota</taxon>
        <taxon>Cyanophyceae</taxon>
        <taxon>Thermostichales</taxon>
        <taxon>Thermostichaceae</taxon>
        <taxon>Thermostichus</taxon>
    </lineage>
</organism>
<dbReference type="PROSITE" id="PS51296">
    <property type="entry name" value="RIESKE"/>
    <property type="match status" value="1"/>
</dbReference>
<dbReference type="EMBL" id="JAFIRA010000066">
    <property type="protein sequence ID" value="MCJ2544441.1"/>
    <property type="molecule type" value="Genomic_DNA"/>
</dbReference>
<protein>
    <submittedName>
        <fullName evidence="8">Rieske (2Fe-2S) protein</fullName>
    </submittedName>
</protein>
<dbReference type="PANTHER" id="PTHR10134">
    <property type="entry name" value="CYTOCHROME B-C1 COMPLEX SUBUNIT RIESKE, MITOCHONDRIAL"/>
    <property type="match status" value="1"/>
</dbReference>
<dbReference type="CDD" id="cd03467">
    <property type="entry name" value="Rieske"/>
    <property type="match status" value="1"/>
</dbReference>
<dbReference type="InterPro" id="IPR014349">
    <property type="entry name" value="Rieske_Fe-S_prot"/>
</dbReference>
<keyword evidence="5" id="KW-1015">Disulfide bond</keyword>
<dbReference type="PRINTS" id="PR00162">
    <property type="entry name" value="RIESKE"/>
</dbReference>
<dbReference type="InterPro" id="IPR036922">
    <property type="entry name" value="Rieske_2Fe-2S_sf"/>
</dbReference>
<comment type="caution">
    <text evidence="8">The sequence shown here is derived from an EMBL/GenBank/DDBJ whole genome shotgun (WGS) entry which is preliminary data.</text>
</comment>
<evidence type="ECO:0000259" key="7">
    <source>
        <dbReference type="PROSITE" id="PS51296"/>
    </source>
</evidence>
<evidence type="ECO:0000256" key="5">
    <source>
        <dbReference type="ARBA" id="ARBA00023157"/>
    </source>
</evidence>
<evidence type="ECO:0000256" key="4">
    <source>
        <dbReference type="ARBA" id="ARBA00023014"/>
    </source>
</evidence>
<dbReference type="SUPFAM" id="SSF50022">
    <property type="entry name" value="ISP domain"/>
    <property type="match status" value="1"/>
</dbReference>
<reference evidence="8" key="1">
    <citation type="submission" date="2021-02" db="EMBL/GenBank/DDBJ databases">
        <title>The CRISPR/cas machinery reduction and long-range gene transfer in the hot spring cyanobacterium Synechococcus.</title>
        <authorList>
            <person name="Dvorak P."/>
            <person name="Jahodarova E."/>
            <person name="Hasler P."/>
            <person name="Poulickova A."/>
        </authorList>
    </citation>
    <scope>NUCLEOTIDE SEQUENCE</scope>
    <source>
        <strain evidence="8">Rupite</strain>
    </source>
</reference>
<keyword evidence="3" id="KW-0408">Iron</keyword>
<dbReference type="InterPro" id="IPR017941">
    <property type="entry name" value="Rieske_2Fe-2S"/>
</dbReference>
<keyword evidence="1" id="KW-0001">2Fe-2S</keyword>
<dbReference type="Gene3D" id="2.102.10.10">
    <property type="entry name" value="Rieske [2Fe-2S] iron-sulphur domain"/>
    <property type="match status" value="1"/>
</dbReference>
<comment type="cofactor">
    <cofactor evidence="6">
        <name>[2Fe-2S] cluster</name>
        <dbReference type="ChEBI" id="CHEBI:190135"/>
    </cofactor>
</comment>
<dbReference type="InterPro" id="IPR005805">
    <property type="entry name" value="Rieske_Fe-S_prot_C"/>
</dbReference>
<proteinExistence type="predicted"/>
<dbReference type="Proteomes" id="UP000830835">
    <property type="component" value="Unassembled WGS sequence"/>
</dbReference>